<keyword evidence="3" id="KW-1185">Reference proteome</keyword>
<dbReference type="AlphaFoldDB" id="A0AAW9NVW6"/>
<dbReference type="EMBL" id="JARSFG010000011">
    <property type="protein sequence ID" value="MEC1178433.1"/>
    <property type="molecule type" value="Genomic_DNA"/>
</dbReference>
<proteinExistence type="predicted"/>
<feature type="signal peptide" evidence="1">
    <location>
        <begin position="1"/>
        <end position="21"/>
    </location>
</feature>
<organism evidence="2 3">
    <name type="scientific">Metasolibacillus meyeri</name>
    <dbReference type="NCBI Taxonomy" id="1071052"/>
    <lineage>
        <taxon>Bacteria</taxon>
        <taxon>Bacillati</taxon>
        <taxon>Bacillota</taxon>
        <taxon>Bacilli</taxon>
        <taxon>Bacillales</taxon>
        <taxon>Caryophanaceae</taxon>
        <taxon>Metasolibacillus</taxon>
    </lineage>
</organism>
<evidence type="ECO:0000313" key="2">
    <source>
        <dbReference type="EMBL" id="MEC1178433.1"/>
    </source>
</evidence>
<dbReference type="RefSeq" id="WP_326122950.1">
    <property type="nucleotide sequence ID" value="NZ_JARSFG010000011.1"/>
</dbReference>
<evidence type="ECO:0000256" key="1">
    <source>
        <dbReference type="SAM" id="SignalP"/>
    </source>
</evidence>
<feature type="chain" id="PRO_5043342524" evidence="1">
    <location>
        <begin position="22"/>
        <end position="107"/>
    </location>
</feature>
<name>A0AAW9NVW6_9BACL</name>
<evidence type="ECO:0000313" key="3">
    <source>
        <dbReference type="Proteomes" id="UP001344888"/>
    </source>
</evidence>
<keyword evidence="1" id="KW-0732">Signal</keyword>
<reference evidence="2 3" key="1">
    <citation type="submission" date="2023-03" db="EMBL/GenBank/DDBJ databases">
        <title>Bacillus Genome Sequencing.</title>
        <authorList>
            <person name="Dunlap C."/>
        </authorList>
    </citation>
    <scope>NUCLEOTIDE SEQUENCE [LARGE SCALE GENOMIC DNA]</scope>
    <source>
        <strain evidence="2 3">B-59205</strain>
    </source>
</reference>
<sequence length="107" mass="11570">MNKFKMLSLSLVAAMSFGVSANFSSVQAAESLVPEVSVASDKLEYSTTVPRTSTTSMWVSVAHNGKIYSGYIYNRGLAYGDTNKSYFTGTLRVGPYAPNAIVEPEEL</sequence>
<comment type="caution">
    <text evidence="2">The sequence shown here is derived from an EMBL/GenBank/DDBJ whole genome shotgun (WGS) entry which is preliminary data.</text>
</comment>
<accession>A0AAW9NVW6</accession>
<protein>
    <submittedName>
        <fullName evidence="2">Uncharacterized protein</fullName>
    </submittedName>
</protein>
<gene>
    <name evidence="2" type="ORF">P9B03_08065</name>
</gene>
<dbReference type="Proteomes" id="UP001344888">
    <property type="component" value="Unassembled WGS sequence"/>
</dbReference>